<keyword evidence="2" id="KW-1185">Reference proteome</keyword>
<dbReference type="AlphaFoldDB" id="A0ABD0JF53"/>
<dbReference type="Proteomes" id="UP001519460">
    <property type="component" value="Unassembled WGS sequence"/>
</dbReference>
<evidence type="ECO:0000313" key="2">
    <source>
        <dbReference type="Proteomes" id="UP001519460"/>
    </source>
</evidence>
<protein>
    <submittedName>
        <fullName evidence="1">Uncharacterized protein</fullName>
    </submittedName>
</protein>
<proteinExistence type="predicted"/>
<reference evidence="1 2" key="1">
    <citation type="journal article" date="2023" name="Sci. Data">
        <title>Genome assembly of the Korean intertidal mud-creeper Batillaria attramentaria.</title>
        <authorList>
            <person name="Patra A.K."/>
            <person name="Ho P.T."/>
            <person name="Jun S."/>
            <person name="Lee S.J."/>
            <person name="Kim Y."/>
            <person name="Won Y.J."/>
        </authorList>
    </citation>
    <scope>NUCLEOTIDE SEQUENCE [LARGE SCALE GENOMIC DNA]</scope>
    <source>
        <strain evidence="1">Wonlab-2016</strain>
    </source>
</reference>
<sequence length="114" mass="12718">MLSFIITDHNLPSVKDKLYYRPPVRFNRRCENAIRRYVTTVSDTGAKLKARSPLLFRSLCGDGMSQQFLAASGCLHTHTLRGLGDAGGRVISIAYVVDSCEVFVRGERTYTCTV</sequence>
<feature type="non-terminal residue" evidence="1">
    <location>
        <position position="114"/>
    </location>
</feature>
<organism evidence="1 2">
    <name type="scientific">Batillaria attramentaria</name>
    <dbReference type="NCBI Taxonomy" id="370345"/>
    <lineage>
        <taxon>Eukaryota</taxon>
        <taxon>Metazoa</taxon>
        <taxon>Spiralia</taxon>
        <taxon>Lophotrochozoa</taxon>
        <taxon>Mollusca</taxon>
        <taxon>Gastropoda</taxon>
        <taxon>Caenogastropoda</taxon>
        <taxon>Sorbeoconcha</taxon>
        <taxon>Cerithioidea</taxon>
        <taxon>Batillariidae</taxon>
        <taxon>Batillaria</taxon>
    </lineage>
</organism>
<gene>
    <name evidence="1" type="ORF">BaRGS_00035284</name>
</gene>
<evidence type="ECO:0000313" key="1">
    <source>
        <dbReference type="EMBL" id="KAK7473455.1"/>
    </source>
</evidence>
<accession>A0ABD0JF53</accession>
<comment type="caution">
    <text evidence="1">The sequence shown here is derived from an EMBL/GenBank/DDBJ whole genome shotgun (WGS) entry which is preliminary data.</text>
</comment>
<dbReference type="EMBL" id="JACVVK020000469">
    <property type="protein sequence ID" value="KAK7473455.1"/>
    <property type="molecule type" value="Genomic_DNA"/>
</dbReference>
<name>A0ABD0JF53_9CAEN</name>